<dbReference type="Pfam" id="PF01476">
    <property type="entry name" value="LysM"/>
    <property type="match status" value="1"/>
</dbReference>
<proteinExistence type="predicted"/>
<evidence type="ECO:0000313" key="3">
    <source>
        <dbReference type="EMBL" id="CAE0253027.1"/>
    </source>
</evidence>
<dbReference type="CDD" id="cd00118">
    <property type="entry name" value="LysM"/>
    <property type="match status" value="1"/>
</dbReference>
<dbReference type="EMBL" id="HBIB01023261">
    <property type="protein sequence ID" value="CAE0253027.1"/>
    <property type="molecule type" value="Transcribed_RNA"/>
</dbReference>
<feature type="signal peptide" evidence="1">
    <location>
        <begin position="1"/>
        <end position="36"/>
    </location>
</feature>
<keyword evidence="1" id="KW-0732">Signal</keyword>
<evidence type="ECO:0000256" key="1">
    <source>
        <dbReference type="SAM" id="SignalP"/>
    </source>
</evidence>
<accession>A0A7S3DCL7</accession>
<feature type="chain" id="PRO_5031570111" description="LysM domain-containing protein" evidence="1">
    <location>
        <begin position="37"/>
        <end position="721"/>
    </location>
</feature>
<gene>
    <name evidence="3" type="ORF">PBIL07802_LOCUS15259</name>
</gene>
<feature type="domain" description="LysM" evidence="2">
    <location>
        <begin position="608"/>
        <end position="650"/>
    </location>
</feature>
<dbReference type="Gene3D" id="3.10.350.10">
    <property type="entry name" value="LysM domain"/>
    <property type="match status" value="1"/>
</dbReference>
<reference evidence="3" key="1">
    <citation type="submission" date="2021-01" db="EMBL/GenBank/DDBJ databases">
        <authorList>
            <person name="Corre E."/>
            <person name="Pelletier E."/>
            <person name="Niang G."/>
            <person name="Scheremetjew M."/>
            <person name="Finn R."/>
            <person name="Kale V."/>
            <person name="Holt S."/>
            <person name="Cochrane G."/>
            <person name="Meng A."/>
            <person name="Brown T."/>
            <person name="Cohen L."/>
        </authorList>
    </citation>
    <scope>NUCLEOTIDE SEQUENCE</scope>
    <source>
        <strain evidence="3">NIES-2562</strain>
    </source>
</reference>
<name>A0A7S3DCL7_9EUKA</name>
<evidence type="ECO:0000259" key="2">
    <source>
        <dbReference type="Pfam" id="PF01476"/>
    </source>
</evidence>
<organism evidence="3">
    <name type="scientific">Palpitomonas bilix</name>
    <dbReference type="NCBI Taxonomy" id="652834"/>
    <lineage>
        <taxon>Eukaryota</taxon>
        <taxon>Eukaryota incertae sedis</taxon>
    </lineage>
</organism>
<dbReference type="InterPro" id="IPR018392">
    <property type="entry name" value="LysM"/>
</dbReference>
<dbReference type="SUPFAM" id="SSF54106">
    <property type="entry name" value="LysM domain"/>
    <property type="match status" value="1"/>
</dbReference>
<dbReference type="AlphaFoldDB" id="A0A7S3DCL7"/>
<protein>
    <recommendedName>
        <fullName evidence="2">LysM domain-containing protein</fullName>
    </recommendedName>
</protein>
<sequence>MASNGRATSRWRQVEVLLFACLLLLLTPSPSLIVHAGEVENATVVSAFLAWEKEGEATALFTLYLGLNVGNVTMGERVYLQDWANFTLSYGDQQVEVISYGEVTYQDFAHNYIMVTSVASHTYDLIHPSDTFTATLEGCCSVANGKSVKAEGSVFFLAHSSPVIRTTKRIPVFTADRMRANPHIVQAVIAADAKDSRVVPLSYSMHASSSSSVEGAALSSAGVLSFNTSTVQPGSYPVSFQVMADGARAGGVITIDILNPNVDVEYTWVSPSTLQPIWYNTAASNVTVPLIVPRGITMHIPIAVFDPSCSLSSADFVVVASSQNLRMDYSIDLDSDWSDEYDSGDAGGITNRTLDDGASLGCSFENTLLFTTSNFDQSHFRVCVNVNAVKKGEGWKEQRLPPLCYDITIVEKDLFTTTFITTPPHFTIPTENLTLSSLFLPAELSSDLLSKVVLDTAVVGRGGESEEEEGGGGGVGEEDIVSIPHYRNTLYIEKPVENSLVEVYLNGKTRIYLHAVSTSRANDLTLTIDRDLLPADFRHEPQILNTSLTVDHMATDTYSGNTVVTGWLTWTPSIALGGWKGPLCVIATDAVGDITRFCLFVHVLKCNYAVQNGETLRSISTRFGTDWLTVLAMNPEFLNDNLEEDDVVRVGHVLEVQAGETLQMIEQEYALLPNSLSLLNRDLKGVDSKKEILGRNTFGGGVTHLCTFPMTNPSLPGEECF</sequence>
<dbReference type="InterPro" id="IPR036779">
    <property type="entry name" value="LysM_dom_sf"/>
</dbReference>